<dbReference type="CDD" id="cd09917">
    <property type="entry name" value="F-box_SF"/>
    <property type="match status" value="1"/>
</dbReference>
<dbReference type="InterPro" id="IPR032675">
    <property type="entry name" value="LRR_dom_sf"/>
</dbReference>
<evidence type="ECO:0000259" key="1">
    <source>
        <dbReference type="Pfam" id="PF24969"/>
    </source>
</evidence>
<sequence length="458" mass="52578">MLSELPEEILWLISKQLEHQHDRLHLATSCRRLYGALHSSIFCNVKLCGYAWGTKDTPSKNAPQVYHFLSTIARKPKYASMVRVLDLGSWETERTCDAHGYPNDFDFDRDLTEKLVREATSDETQQEKWVKHLEMGITDAWLALLIPKMTNLRKISIVWTGDTDYVTNMFVKVAKSETPVFPHLEEAWSAHWDTENGAETELMLPFFKFPSMRKIGGFMLYDGLDWDDEYGQNEPFKDVNIGCSSITDIDLRMTNATNGLQTWIRACKALKTFRIGDGGNMVSYDPSHRGKLYEALLFHKSTLEALSISDDSGGYESDENENLFMGSFADFTNMKILHIACESILERDDEGNPTQNLMDVLPTSLELLSLYDSNGTLLQWWIEQFELLLDSNFCPNLKTICVEVSSFRRPEVTPQEEELKRRCQERGVSFLVLGSGSEEVVDYWNSVWPCGQLFEHQY</sequence>
<comment type="caution">
    <text evidence="2">The sequence shown here is derived from an EMBL/GenBank/DDBJ whole genome shotgun (WGS) entry which is preliminary data.</text>
</comment>
<dbReference type="EMBL" id="MNBE01000664">
    <property type="protein sequence ID" value="OKO99346.1"/>
    <property type="molecule type" value="Genomic_DNA"/>
</dbReference>
<dbReference type="Gene3D" id="3.80.10.10">
    <property type="entry name" value="Ribonuclease Inhibitor"/>
    <property type="match status" value="1"/>
</dbReference>
<dbReference type="Proteomes" id="UP000186955">
    <property type="component" value="Unassembled WGS sequence"/>
</dbReference>
<name>A0A1Q5TGI9_9EURO</name>
<keyword evidence="3" id="KW-1185">Reference proteome</keyword>
<dbReference type="STRING" id="1316194.A0A1Q5TGI9"/>
<reference evidence="2 3" key="1">
    <citation type="submission" date="2016-10" db="EMBL/GenBank/DDBJ databases">
        <title>Genome sequence of the ascomycete fungus Penicillium subrubescens.</title>
        <authorList>
            <person name="De Vries R.P."/>
            <person name="Peng M."/>
            <person name="Dilokpimol A."/>
            <person name="Hilden K."/>
            <person name="Makela M.R."/>
            <person name="Grigoriev I."/>
            <person name="Riley R."/>
            <person name="Granchi Z."/>
        </authorList>
    </citation>
    <scope>NUCLEOTIDE SEQUENCE [LARGE SCALE GENOMIC DNA]</scope>
    <source>
        <strain evidence="2 3">CBS 132785</strain>
    </source>
</reference>
<dbReference type="Pfam" id="PF24969">
    <property type="entry name" value="LRR_15"/>
    <property type="match status" value="1"/>
</dbReference>
<dbReference type="InterPro" id="IPR056867">
    <property type="entry name" value="LRR_15"/>
</dbReference>
<evidence type="ECO:0000313" key="2">
    <source>
        <dbReference type="EMBL" id="OKO99346.1"/>
    </source>
</evidence>
<dbReference type="AlphaFoldDB" id="A0A1Q5TGI9"/>
<proteinExistence type="predicted"/>
<accession>A0A1Q5TGI9</accession>
<protein>
    <recommendedName>
        <fullName evidence="1">Leucine-rich repeat domain-containing protein</fullName>
    </recommendedName>
</protein>
<dbReference type="OrthoDB" id="2520703at2759"/>
<evidence type="ECO:0000313" key="3">
    <source>
        <dbReference type="Proteomes" id="UP000186955"/>
    </source>
</evidence>
<organism evidence="2 3">
    <name type="scientific">Penicillium subrubescens</name>
    <dbReference type="NCBI Taxonomy" id="1316194"/>
    <lineage>
        <taxon>Eukaryota</taxon>
        <taxon>Fungi</taxon>
        <taxon>Dikarya</taxon>
        <taxon>Ascomycota</taxon>
        <taxon>Pezizomycotina</taxon>
        <taxon>Eurotiomycetes</taxon>
        <taxon>Eurotiomycetidae</taxon>
        <taxon>Eurotiales</taxon>
        <taxon>Aspergillaceae</taxon>
        <taxon>Penicillium</taxon>
    </lineage>
</organism>
<feature type="domain" description="Leucine-rich repeat" evidence="1">
    <location>
        <begin position="190"/>
        <end position="403"/>
    </location>
</feature>
<gene>
    <name evidence="2" type="ORF">PENSUB_8733</name>
</gene>